<comment type="cofactor">
    <cofactor evidence="1">
        <name>Zn(2+)</name>
        <dbReference type="ChEBI" id="CHEBI:29105"/>
    </cofactor>
</comment>
<protein>
    <recommendedName>
        <fullName evidence="9">Peptidase M50 domain-containing protein</fullName>
    </recommendedName>
</protein>
<feature type="coiled-coil region" evidence="7">
    <location>
        <begin position="525"/>
        <end position="552"/>
    </location>
</feature>
<evidence type="ECO:0000256" key="8">
    <source>
        <dbReference type="SAM" id="Phobius"/>
    </source>
</evidence>
<dbReference type="AlphaFoldDB" id="A0A848HJD8"/>
<dbReference type="GO" id="GO:0016020">
    <property type="term" value="C:membrane"/>
    <property type="evidence" value="ECO:0007669"/>
    <property type="project" value="InterPro"/>
</dbReference>
<evidence type="ECO:0000256" key="7">
    <source>
        <dbReference type="SAM" id="Coils"/>
    </source>
</evidence>
<feature type="transmembrane region" description="Helical" evidence="8">
    <location>
        <begin position="188"/>
        <end position="208"/>
    </location>
</feature>
<dbReference type="InterPro" id="IPR008915">
    <property type="entry name" value="Peptidase_M50"/>
</dbReference>
<feature type="transmembrane region" description="Helical" evidence="8">
    <location>
        <begin position="386"/>
        <end position="404"/>
    </location>
</feature>
<feature type="transmembrane region" description="Helical" evidence="8">
    <location>
        <begin position="228"/>
        <end position="248"/>
    </location>
</feature>
<name>A0A848HJD8_9BURK</name>
<dbReference type="GO" id="GO:0005737">
    <property type="term" value="C:cytoplasm"/>
    <property type="evidence" value="ECO:0007669"/>
    <property type="project" value="TreeGrafter"/>
</dbReference>
<comment type="similarity">
    <text evidence="3">Belongs to the peptidase M50B family.</text>
</comment>
<evidence type="ECO:0000256" key="6">
    <source>
        <dbReference type="ARBA" id="ARBA00023136"/>
    </source>
</evidence>
<dbReference type="PANTHER" id="PTHR13325">
    <property type="entry name" value="PROTEASE M50 MEMBRANE-BOUND TRANSCRIPTION FACTOR SITE 2 PROTEASE"/>
    <property type="match status" value="1"/>
</dbReference>
<evidence type="ECO:0000256" key="2">
    <source>
        <dbReference type="ARBA" id="ARBA00004127"/>
    </source>
</evidence>
<evidence type="ECO:0000256" key="1">
    <source>
        <dbReference type="ARBA" id="ARBA00001947"/>
    </source>
</evidence>
<accession>A0A848HJD8</accession>
<dbReference type="GO" id="GO:0012505">
    <property type="term" value="C:endomembrane system"/>
    <property type="evidence" value="ECO:0007669"/>
    <property type="project" value="UniProtKB-SubCell"/>
</dbReference>
<feature type="transmembrane region" description="Helical" evidence="8">
    <location>
        <begin position="425"/>
        <end position="445"/>
    </location>
</feature>
<proteinExistence type="inferred from homology"/>
<comment type="subcellular location">
    <subcellularLocation>
        <location evidence="2">Endomembrane system</location>
        <topology evidence="2">Multi-pass membrane protein</topology>
    </subcellularLocation>
</comment>
<dbReference type="RefSeq" id="WP_169422115.1">
    <property type="nucleotide sequence ID" value="NZ_JABBFX010000003.1"/>
</dbReference>
<evidence type="ECO:0000259" key="9">
    <source>
        <dbReference type="Pfam" id="PF02163"/>
    </source>
</evidence>
<dbReference type="InterPro" id="IPR001193">
    <property type="entry name" value="MBTPS2"/>
</dbReference>
<feature type="transmembrane region" description="Helical" evidence="8">
    <location>
        <begin position="360"/>
        <end position="380"/>
    </location>
</feature>
<evidence type="ECO:0000313" key="10">
    <source>
        <dbReference type="EMBL" id="NML47858.1"/>
    </source>
</evidence>
<feature type="transmembrane region" description="Helical" evidence="8">
    <location>
        <begin position="151"/>
        <end position="176"/>
    </location>
</feature>
<keyword evidence="6 8" id="KW-0472">Membrane</keyword>
<feature type="transmembrane region" description="Helical" evidence="8">
    <location>
        <begin position="255"/>
        <end position="277"/>
    </location>
</feature>
<sequence length="717" mass="80517">MAGSVFSDSWFRVATMRVALLPTVRVQRQRFRGRDWYVLEDSYTQRFFRLTPEAWAFVSRLTPEKTVEETWNEFLETHPQEAPGQDAVIQLLSQLHVSNLLYFRHQPDNDAIVERVKRTRQRELAGKAMSFLFFRVPLLDPNAWLDRISPFIRFITGPWMAAVWLAVVGMGCVTAFEHRQALLDKSQGLLALDNLPWLYVCLALLKLLHEMGHAFVTKRYGGEVRTFGLMFLLFTPLPYVDATASWAFRNSWHRVYVGAAGMLVEFFLAAIGAMVWASTGAGLVNSIAFNVMVIGSVSSVIFNGNPLLRFDAYYMLSDAIEIPNLYQKAQKQWLYFGDRYVLGTPNLDSPAHDEREWHWLTAYGALSFCYLMVVTVGISLFLLDQWFILGVIALTITLATKLAIPAWKLLQHLMGPAVSRNRRRAWQGVLSVLVVVVVLGGWMPLPYSVRAQGILQADESVTVYAPIEGALVHAVAKNGQLVRAGDVVAELRNPDLDQDIEVSKQALREVEALFRQAMFKAPAQLPTLQQQQQAALRRLVELEAKRAQLTVRSPAAGEWVAPALHENEGTWLQRGQPLGETVQRRGFRFIAVVPQEQANELFAQHPKEASVKLNGQADASIAVTSLQIIPYQQQKLQSAALGWLGGGEIAVKTDDRSGNTAAESFFALYVGLPKQLPAQVVPLEGMSGQVRMELPGEPLFWQGRRALMQLMQKRYGL</sequence>
<gene>
    <name evidence="10" type="ORF">HHL11_29180</name>
</gene>
<organism evidence="10 11">
    <name type="scientific">Ramlibacter agri</name>
    <dbReference type="NCBI Taxonomy" id="2728837"/>
    <lineage>
        <taxon>Bacteria</taxon>
        <taxon>Pseudomonadati</taxon>
        <taxon>Pseudomonadota</taxon>
        <taxon>Betaproteobacteria</taxon>
        <taxon>Burkholderiales</taxon>
        <taxon>Comamonadaceae</taxon>
        <taxon>Ramlibacter</taxon>
    </lineage>
</organism>
<comment type="caution">
    <text evidence="10">The sequence shown here is derived from an EMBL/GenBank/DDBJ whole genome shotgun (WGS) entry which is preliminary data.</text>
</comment>
<dbReference type="EMBL" id="JABBFX010000003">
    <property type="protein sequence ID" value="NML47858.1"/>
    <property type="molecule type" value="Genomic_DNA"/>
</dbReference>
<dbReference type="PANTHER" id="PTHR13325:SF3">
    <property type="entry name" value="MEMBRANE-BOUND TRANSCRIPTION FACTOR SITE-2 PROTEASE"/>
    <property type="match status" value="1"/>
</dbReference>
<keyword evidence="11" id="KW-1185">Reference proteome</keyword>
<feature type="domain" description="Peptidase M50" evidence="9">
    <location>
        <begin position="199"/>
        <end position="303"/>
    </location>
</feature>
<evidence type="ECO:0000256" key="4">
    <source>
        <dbReference type="ARBA" id="ARBA00022692"/>
    </source>
</evidence>
<dbReference type="Proteomes" id="UP000541185">
    <property type="component" value="Unassembled WGS sequence"/>
</dbReference>
<evidence type="ECO:0000256" key="3">
    <source>
        <dbReference type="ARBA" id="ARBA00007931"/>
    </source>
</evidence>
<dbReference type="InterPro" id="IPR041881">
    <property type="entry name" value="PqqD_sf"/>
</dbReference>
<reference evidence="10 11" key="1">
    <citation type="submission" date="2020-04" db="EMBL/GenBank/DDBJ databases">
        <title>Ramlibacter sp. G-1-2-2 isolated from soil.</title>
        <authorList>
            <person name="Dahal R.H."/>
        </authorList>
    </citation>
    <scope>NUCLEOTIDE SEQUENCE [LARGE SCALE GENOMIC DNA]</scope>
    <source>
        <strain evidence="10 11">G-1-2-2</strain>
    </source>
</reference>
<dbReference type="Pfam" id="PF02163">
    <property type="entry name" value="Peptidase_M50"/>
    <property type="match status" value="1"/>
</dbReference>
<keyword evidence="7" id="KW-0175">Coiled coil</keyword>
<evidence type="ECO:0000256" key="5">
    <source>
        <dbReference type="ARBA" id="ARBA00022989"/>
    </source>
</evidence>
<dbReference type="GO" id="GO:0031293">
    <property type="term" value="P:membrane protein intracellular domain proteolysis"/>
    <property type="evidence" value="ECO:0007669"/>
    <property type="project" value="TreeGrafter"/>
</dbReference>
<dbReference type="GO" id="GO:0004222">
    <property type="term" value="F:metalloendopeptidase activity"/>
    <property type="evidence" value="ECO:0007669"/>
    <property type="project" value="InterPro"/>
</dbReference>
<evidence type="ECO:0000313" key="11">
    <source>
        <dbReference type="Proteomes" id="UP000541185"/>
    </source>
</evidence>
<feature type="transmembrane region" description="Helical" evidence="8">
    <location>
        <begin position="283"/>
        <end position="302"/>
    </location>
</feature>
<dbReference type="Gene3D" id="1.10.10.1150">
    <property type="entry name" value="Coenzyme PQQ synthesis protein D (PqqD)"/>
    <property type="match status" value="1"/>
</dbReference>
<keyword evidence="4 8" id="KW-0812">Transmembrane</keyword>
<keyword evidence="5 8" id="KW-1133">Transmembrane helix</keyword>